<dbReference type="Proteomes" id="UP001148838">
    <property type="component" value="Unassembled WGS sequence"/>
</dbReference>
<feature type="region of interest" description="Disordered" evidence="1">
    <location>
        <begin position="29"/>
        <end position="52"/>
    </location>
</feature>
<organism evidence="2 3">
    <name type="scientific">Periplaneta americana</name>
    <name type="common">American cockroach</name>
    <name type="synonym">Blatta americana</name>
    <dbReference type="NCBI Taxonomy" id="6978"/>
    <lineage>
        <taxon>Eukaryota</taxon>
        <taxon>Metazoa</taxon>
        <taxon>Ecdysozoa</taxon>
        <taxon>Arthropoda</taxon>
        <taxon>Hexapoda</taxon>
        <taxon>Insecta</taxon>
        <taxon>Pterygota</taxon>
        <taxon>Neoptera</taxon>
        <taxon>Polyneoptera</taxon>
        <taxon>Dictyoptera</taxon>
        <taxon>Blattodea</taxon>
        <taxon>Blattoidea</taxon>
        <taxon>Blattidae</taxon>
        <taxon>Blattinae</taxon>
        <taxon>Periplaneta</taxon>
    </lineage>
</organism>
<protein>
    <submittedName>
        <fullName evidence="2">Uncharacterized protein</fullName>
    </submittedName>
</protein>
<evidence type="ECO:0000256" key="1">
    <source>
        <dbReference type="SAM" id="MobiDB-lite"/>
    </source>
</evidence>
<dbReference type="EMBL" id="JAJSOF020000005">
    <property type="protein sequence ID" value="KAJ4447731.1"/>
    <property type="molecule type" value="Genomic_DNA"/>
</dbReference>
<proteinExistence type="predicted"/>
<feature type="compositionally biased region" description="Polar residues" evidence="1">
    <location>
        <begin position="38"/>
        <end position="47"/>
    </location>
</feature>
<gene>
    <name evidence="2" type="ORF">ANN_09739</name>
</gene>
<accession>A0ABQ8TM46</accession>
<reference evidence="2 3" key="1">
    <citation type="journal article" date="2022" name="Allergy">
        <title>Genome assembly and annotation of Periplaneta americana reveal a comprehensive cockroach allergen profile.</title>
        <authorList>
            <person name="Wang L."/>
            <person name="Xiong Q."/>
            <person name="Saelim N."/>
            <person name="Wang L."/>
            <person name="Nong W."/>
            <person name="Wan A.T."/>
            <person name="Shi M."/>
            <person name="Liu X."/>
            <person name="Cao Q."/>
            <person name="Hui J.H.L."/>
            <person name="Sookrung N."/>
            <person name="Leung T.F."/>
            <person name="Tungtrongchitr A."/>
            <person name="Tsui S.K.W."/>
        </authorList>
    </citation>
    <scope>NUCLEOTIDE SEQUENCE [LARGE SCALE GENOMIC DNA]</scope>
    <source>
        <strain evidence="2">PWHHKU_190912</strain>
    </source>
</reference>
<comment type="caution">
    <text evidence="2">The sequence shown here is derived from an EMBL/GenBank/DDBJ whole genome shotgun (WGS) entry which is preliminary data.</text>
</comment>
<evidence type="ECO:0000313" key="3">
    <source>
        <dbReference type="Proteomes" id="UP001148838"/>
    </source>
</evidence>
<evidence type="ECO:0000313" key="2">
    <source>
        <dbReference type="EMBL" id="KAJ4447731.1"/>
    </source>
</evidence>
<sequence length="66" mass="7375">MAGLCEGGSEPSGSLKAIWKKVKLSYEDRTTRRDKTDQSAPGLTSTFRSRDGRSFNQNRGIVWLAR</sequence>
<name>A0ABQ8TM46_PERAM</name>
<keyword evidence="3" id="KW-1185">Reference proteome</keyword>